<feature type="region of interest" description="Disordered" evidence="1">
    <location>
        <begin position="1"/>
        <end position="22"/>
    </location>
</feature>
<dbReference type="PANTHER" id="PTHR33443">
    <property type="entry name" value="ZGC:112980"/>
    <property type="match status" value="1"/>
</dbReference>
<dbReference type="InterPro" id="IPR053234">
    <property type="entry name" value="RPM1_Interactor"/>
</dbReference>
<dbReference type="EMBL" id="PJQY01003391">
    <property type="protein sequence ID" value="PQM37822.1"/>
    <property type="molecule type" value="Genomic_DNA"/>
</dbReference>
<organism evidence="2 3">
    <name type="scientific">Prunus yedoensis var. nudiflora</name>
    <dbReference type="NCBI Taxonomy" id="2094558"/>
    <lineage>
        <taxon>Eukaryota</taxon>
        <taxon>Viridiplantae</taxon>
        <taxon>Streptophyta</taxon>
        <taxon>Embryophyta</taxon>
        <taxon>Tracheophyta</taxon>
        <taxon>Spermatophyta</taxon>
        <taxon>Magnoliopsida</taxon>
        <taxon>eudicotyledons</taxon>
        <taxon>Gunneridae</taxon>
        <taxon>Pentapetalae</taxon>
        <taxon>rosids</taxon>
        <taxon>fabids</taxon>
        <taxon>Rosales</taxon>
        <taxon>Rosaceae</taxon>
        <taxon>Amygdaloideae</taxon>
        <taxon>Amygdaleae</taxon>
        <taxon>Prunus</taxon>
    </lineage>
</organism>
<feature type="region of interest" description="Disordered" evidence="1">
    <location>
        <begin position="309"/>
        <end position="336"/>
    </location>
</feature>
<evidence type="ECO:0000313" key="3">
    <source>
        <dbReference type="Proteomes" id="UP000250321"/>
    </source>
</evidence>
<dbReference type="AlphaFoldDB" id="A0A314UMD9"/>
<reference evidence="2 3" key="1">
    <citation type="submission" date="2018-02" db="EMBL/GenBank/DDBJ databases">
        <title>Draft genome of wild Prunus yedoensis var. nudiflora.</title>
        <authorList>
            <person name="Baek S."/>
            <person name="Kim J.-H."/>
            <person name="Choi K."/>
            <person name="Kim G.-B."/>
            <person name="Cho A."/>
            <person name="Jang H."/>
            <person name="Shin C.-H."/>
            <person name="Yu H.-J."/>
            <person name="Mun J.-H."/>
        </authorList>
    </citation>
    <scope>NUCLEOTIDE SEQUENCE [LARGE SCALE GENOMIC DNA]</scope>
    <source>
        <strain evidence="3">cv. Jeju island</strain>
        <tissue evidence="2">Leaf</tissue>
    </source>
</reference>
<dbReference type="OrthoDB" id="266020at2759"/>
<feature type="region of interest" description="Disordered" evidence="1">
    <location>
        <begin position="381"/>
        <end position="414"/>
    </location>
</feature>
<gene>
    <name evidence="2" type="ORF">Pyn_26077</name>
</gene>
<dbReference type="Proteomes" id="UP000250321">
    <property type="component" value="Unassembled WGS sequence"/>
</dbReference>
<feature type="compositionally biased region" description="Polar residues" evidence="1">
    <location>
        <begin position="395"/>
        <end position="409"/>
    </location>
</feature>
<dbReference type="PANTHER" id="PTHR33443:SF35">
    <property type="entry name" value="VQ DOMAIN-CONTAINING PROTEIN"/>
    <property type="match status" value="1"/>
</dbReference>
<name>A0A314UMD9_PRUYE</name>
<keyword evidence="3" id="KW-1185">Reference proteome</keyword>
<protein>
    <recommendedName>
        <fullName evidence="4">RPM1 interacting protein 13</fullName>
    </recommendedName>
</protein>
<accession>A0A314UMD9</accession>
<proteinExistence type="predicted"/>
<sequence length="555" mass="60810">MNSGPIDISSDEESGRNEKEDEEIYDWISELMDSIDNQNDDDSDDVVVIGEVNIKPKAKSSKPTATDVDDDCVVLDGDPDKPVSVVEDSGSNSDELLVVGEKGQIACRDYPHPRHLCAKFPFKTTLHETHCDLCHCYVCDSLAPCVHWGTGVSNIDHCHATDKEETWKILRKNSKIVKSAQLPAPKLPAALPKLSQCPPLNIIRLAPSSISQNQLSRPTTIRACSSASRTMPSVRNPGRSHQSEFILSKNRAHPCSVSKQSVGARNNVVGRNRGHNIGNLGPQFVSSHPMFKRVGAVGGTLPVNRTTFGSANNSSCTSPSQYGRNSTTTAAPSDRNHFRWQNVPSTVHQNSPQPMATFVGNTVPSQPQTCSPMATIFYSDFSSNFPDQGNHRQNDGQYISQYGNQSQDANQGGYQYGNQSQNSSQNIFLQDNLCASVADMGFSDCNYSWVDNSCQSIQHPPIQQPPFQPPPVETSQIQSTEPIYVPSLVKEQSNEIANVSLDSQFTWLLENQSVPAVTSDSVPSHLNALSPEPTFIEPGMLMFDFETSWNGLTQV</sequence>
<comment type="caution">
    <text evidence="2">The sequence shown here is derived from an EMBL/GenBank/DDBJ whole genome shotgun (WGS) entry which is preliminary data.</text>
</comment>
<feature type="compositionally biased region" description="Polar residues" evidence="1">
    <location>
        <begin position="309"/>
        <end position="331"/>
    </location>
</feature>
<evidence type="ECO:0008006" key="4">
    <source>
        <dbReference type="Google" id="ProtNLM"/>
    </source>
</evidence>
<evidence type="ECO:0000313" key="2">
    <source>
        <dbReference type="EMBL" id="PQM37822.1"/>
    </source>
</evidence>
<evidence type="ECO:0000256" key="1">
    <source>
        <dbReference type="SAM" id="MobiDB-lite"/>
    </source>
</evidence>
<dbReference type="STRING" id="2094558.A0A314UMD9"/>